<proteinExistence type="inferred from homology"/>
<reference evidence="12" key="1">
    <citation type="submission" date="2021-07" db="EMBL/GenBank/DDBJ databases">
        <title>Roseobacter insulae sp. nov., isolated from a tidal flat.</title>
        <authorList>
            <person name="Park S."/>
            <person name="Yoon J.-H."/>
        </authorList>
    </citation>
    <scope>NUCLEOTIDE SEQUENCE</scope>
    <source>
        <strain evidence="12">YSTF-M11</strain>
    </source>
</reference>
<evidence type="ECO:0000313" key="13">
    <source>
        <dbReference type="Proteomes" id="UP001138661"/>
    </source>
</evidence>
<dbReference type="Proteomes" id="UP001138661">
    <property type="component" value="Unassembled WGS sequence"/>
</dbReference>
<dbReference type="PANTHER" id="PTHR12001">
    <property type="entry name" value="GERANYLGERANYL PYROPHOSPHATE SYNTHASE"/>
    <property type="match status" value="1"/>
</dbReference>
<evidence type="ECO:0000256" key="3">
    <source>
        <dbReference type="ARBA" id="ARBA00022679"/>
    </source>
</evidence>
<dbReference type="InterPro" id="IPR033749">
    <property type="entry name" value="Polyprenyl_synt_CS"/>
</dbReference>
<accession>A0A9X1G0S7</accession>
<dbReference type="EMBL" id="JAHXDN010000009">
    <property type="protein sequence ID" value="MBW4710575.1"/>
    <property type="molecule type" value="Genomic_DNA"/>
</dbReference>
<evidence type="ECO:0000256" key="4">
    <source>
        <dbReference type="ARBA" id="ARBA00022723"/>
    </source>
</evidence>
<comment type="catalytic activity">
    <reaction evidence="6">
        <text>5 isopentenyl diphosphate + (2E,6E)-farnesyl diphosphate = all-trans-octaprenyl diphosphate + 5 diphosphate</text>
        <dbReference type="Rhea" id="RHEA:27798"/>
        <dbReference type="ChEBI" id="CHEBI:33019"/>
        <dbReference type="ChEBI" id="CHEBI:57711"/>
        <dbReference type="ChEBI" id="CHEBI:128769"/>
        <dbReference type="ChEBI" id="CHEBI:175763"/>
        <dbReference type="EC" id="2.5.1.90"/>
    </reaction>
</comment>
<sequence length="333" mass="36318">MLKTENSQKPHDRMAAYLAEDLQAVNDLIRTRMASEHAPRIPEVTAHLVEAGGKRLRPMLTLAAAHLCGYEGGYHIHLAATVEFIHTATLLHDDVVDESGQRRGRPTANLLWDNKSSVLVGDYLFSRSFQLMVETGSLRVLDILSNASATIAEGEVLQLTASQDLATTEAIYLQVVRGKTAALFSAATEVGGVIAEAPVAHVQALYDYGDALGIAFQIVDDLLDFQGDAGAIGKNIGDDFRERKLTMPLIKAVARADTEERAFWMRTIEKGRQSEGDLDTALDLLHKHGALRDTAAQARDWAARAKSALAPLPDHKIKGMLSDLADYVVERIT</sequence>
<dbReference type="GO" id="GO:0046872">
    <property type="term" value="F:metal ion binding"/>
    <property type="evidence" value="ECO:0007669"/>
    <property type="project" value="UniProtKB-KW"/>
</dbReference>
<dbReference type="PROSITE" id="PS00723">
    <property type="entry name" value="POLYPRENYL_SYNTHASE_1"/>
    <property type="match status" value="1"/>
</dbReference>
<evidence type="ECO:0000256" key="7">
    <source>
        <dbReference type="ARBA" id="ARBA00055029"/>
    </source>
</evidence>
<keyword evidence="5" id="KW-0460">Magnesium</keyword>
<dbReference type="SFLD" id="SFLDS00005">
    <property type="entry name" value="Isoprenoid_Synthase_Type_I"/>
    <property type="match status" value="1"/>
</dbReference>
<evidence type="ECO:0000313" key="12">
    <source>
        <dbReference type="EMBL" id="MBW4710575.1"/>
    </source>
</evidence>
<comment type="cofactor">
    <cofactor evidence="1">
        <name>Mg(2+)</name>
        <dbReference type="ChEBI" id="CHEBI:18420"/>
    </cofactor>
</comment>
<protein>
    <recommendedName>
        <fullName evidence="9">Octaprenyl diphosphate synthase</fullName>
        <ecNumber evidence="8">2.5.1.90</ecNumber>
    </recommendedName>
    <alternativeName>
        <fullName evidence="11">All-trans-octaprenyl-diphosphate synthase</fullName>
    </alternativeName>
    <alternativeName>
        <fullName evidence="10">Octaprenyl pyrophosphate synthase</fullName>
    </alternativeName>
</protein>
<evidence type="ECO:0000256" key="9">
    <source>
        <dbReference type="ARBA" id="ARBA00072473"/>
    </source>
</evidence>
<comment type="function">
    <text evidence="7">Supplies octaprenyl diphosphate, the precursor for the side chain of the isoprenoid quinones ubiquinone and menaquinone.</text>
</comment>
<dbReference type="PANTHER" id="PTHR12001:SF69">
    <property type="entry name" value="ALL TRANS-POLYPRENYL-DIPHOSPHATE SYNTHASE PDSS1"/>
    <property type="match status" value="1"/>
</dbReference>
<gene>
    <name evidence="12" type="ORF">KX928_22535</name>
</gene>
<dbReference type="AlphaFoldDB" id="A0A9X1G0S7"/>
<evidence type="ECO:0000256" key="5">
    <source>
        <dbReference type="ARBA" id="ARBA00022842"/>
    </source>
</evidence>
<dbReference type="PROSITE" id="PS00444">
    <property type="entry name" value="POLYPRENYL_SYNTHASE_2"/>
    <property type="match status" value="1"/>
</dbReference>
<evidence type="ECO:0000256" key="8">
    <source>
        <dbReference type="ARBA" id="ARBA00066511"/>
    </source>
</evidence>
<keyword evidence="3" id="KW-0808">Transferase</keyword>
<comment type="caution">
    <text evidence="12">The sequence shown here is derived from an EMBL/GenBank/DDBJ whole genome shotgun (WGS) entry which is preliminary data.</text>
</comment>
<keyword evidence="4" id="KW-0479">Metal-binding</keyword>
<evidence type="ECO:0000256" key="11">
    <source>
        <dbReference type="ARBA" id="ARBA00083124"/>
    </source>
</evidence>
<dbReference type="InterPro" id="IPR000092">
    <property type="entry name" value="Polyprenyl_synt"/>
</dbReference>
<keyword evidence="13" id="KW-1185">Reference proteome</keyword>
<organism evidence="12 13">
    <name type="scientific">Roseobacter insulae</name>
    <dbReference type="NCBI Taxonomy" id="2859783"/>
    <lineage>
        <taxon>Bacteria</taxon>
        <taxon>Pseudomonadati</taxon>
        <taxon>Pseudomonadota</taxon>
        <taxon>Alphaproteobacteria</taxon>
        <taxon>Rhodobacterales</taxon>
        <taxon>Roseobacteraceae</taxon>
        <taxon>Roseobacter</taxon>
    </lineage>
</organism>
<dbReference type="GO" id="GO:0106350">
    <property type="term" value="F:all-trans-octaprenyl-diphosphate synthase activity"/>
    <property type="evidence" value="ECO:0007669"/>
    <property type="project" value="UniProtKB-EC"/>
</dbReference>
<comment type="similarity">
    <text evidence="2">Belongs to the FPP/GGPP synthase family.</text>
</comment>
<dbReference type="CDD" id="cd00685">
    <property type="entry name" value="Trans_IPPS_HT"/>
    <property type="match status" value="1"/>
</dbReference>
<evidence type="ECO:0000256" key="1">
    <source>
        <dbReference type="ARBA" id="ARBA00001946"/>
    </source>
</evidence>
<dbReference type="FunFam" id="1.10.600.10:FF:000002">
    <property type="entry name" value="Octaprenyl diphosphate synthase"/>
    <property type="match status" value="1"/>
</dbReference>
<dbReference type="Pfam" id="PF00348">
    <property type="entry name" value="polyprenyl_synt"/>
    <property type="match status" value="1"/>
</dbReference>
<evidence type="ECO:0000256" key="2">
    <source>
        <dbReference type="ARBA" id="ARBA00006706"/>
    </source>
</evidence>
<evidence type="ECO:0000256" key="6">
    <source>
        <dbReference type="ARBA" id="ARBA00051506"/>
    </source>
</evidence>
<evidence type="ECO:0000256" key="10">
    <source>
        <dbReference type="ARBA" id="ARBA00079637"/>
    </source>
</evidence>
<dbReference type="EC" id="2.5.1.90" evidence="8"/>
<dbReference type="RefSeq" id="WP_219507658.1">
    <property type="nucleotide sequence ID" value="NZ_JAHXDN010000009.1"/>
</dbReference>
<dbReference type="GO" id="GO:0008299">
    <property type="term" value="P:isoprenoid biosynthetic process"/>
    <property type="evidence" value="ECO:0007669"/>
    <property type="project" value="InterPro"/>
</dbReference>
<name>A0A9X1G0S7_9RHOB</name>